<dbReference type="Gene3D" id="3.40.50.1000">
    <property type="entry name" value="HAD superfamily/HAD-like"/>
    <property type="match status" value="1"/>
</dbReference>
<keyword evidence="3" id="KW-0460">Magnesium</keyword>
<protein>
    <submittedName>
        <fullName evidence="4">N-acylneuraminate-9-phosphatase</fullName>
    </submittedName>
</protein>
<dbReference type="Gene3D" id="1.20.120.710">
    <property type="entry name" value="Haloacid dehalogenase hydrolase-like domain"/>
    <property type="match status" value="1"/>
</dbReference>
<dbReference type="AlphaFoldDB" id="A0A2P6TDY5"/>
<reference evidence="4 5" key="1">
    <citation type="journal article" date="2018" name="Plant J.">
        <title>Genome sequences of Chlorella sorokiniana UTEX 1602 and Micractinium conductrix SAG 241.80: implications to maltose excretion by a green alga.</title>
        <authorList>
            <person name="Arriola M.B."/>
            <person name="Velmurugan N."/>
            <person name="Zhang Y."/>
            <person name="Plunkett M.H."/>
            <person name="Hondzo H."/>
            <person name="Barney B.M."/>
        </authorList>
    </citation>
    <scope>NUCLEOTIDE SEQUENCE [LARGE SCALE GENOMIC DNA]</scope>
    <source>
        <strain evidence="5">UTEX 1602</strain>
    </source>
</reference>
<accession>A0A2P6TDY5</accession>
<dbReference type="InterPro" id="IPR006439">
    <property type="entry name" value="HAD-SF_hydro_IA"/>
</dbReference>
<dbReference type="SFLD" id="SFLDG01129">
    <property type="entry name" value="C1.5:_HAD__Beta-PGM__Phosphata"/>
    <property type="match status" value="1"/>
</dbReference>
<dbReference type="Proteomes" id="UP000239899">
    <property type="component" value="Unassembled WGS sequence"/>
</dbReference>
<name>A0A2P6TDY5_CHLSO</name>
<dbReference type="EMBL" id="LHPG02000021">
    <property type="protein sequence ID" value="PRW20863.1"/>
    <property type="molecule type" value="Genomic_DNA"/>
</dbReference>
<comment type="caution">
    <text evidence="4">The sequence shown here is derived from an EMBL/GenBank/DDBJ whole genome shotgun (WGS) entry which is preliminary data.</text>
</comment>
<dbReference type="InterPro" id="IPR036412">
    <property type="entry name" value="HAD-like_sf"/>
</dbReference>
<evidence type="ECO:0000256" key="2">
    <source>
        <dbReference type="ARBA" id="ARBA00022801"/>
    </source>
</evidence>
<dbReference type="GO" id="GO:0046380">
    <property type="term" value="P:N-acetylneuraminate biosynthetic process"/>
    <property type="evidence" value="ECO:0007669"/>
    <property type="project" value="TreeGrafter"/>
</dbReference>
<dbReference type="InterPro" id="IPR023214">
    <property type="entry name" value="HAD_sf"/>
</dbReference>
<dbReference type="PANTHER" id="PTHR46470:SF3">
    <property type="entry name" value="N-ACYLNEURAMINATE-9-PHOSPHATASE"/>
    <property type="match status" value="1"/>
</dbReference>
<dbReference type="GO" id="GO:0050124">
    <property type="term" value="F:N-acylneuraminate-9-phosphatase activity"/>
    <property type="evidence" value="ECO:0007669"/>
    <property type="project" value="TreeGrafter"/>
</dbReference>
<dbReference type="PANTHER" id="PTHR46470">
    <property type="entry name" value="N-ACYLNEURAMINATE-9-PHOSPHATASE"/>
    <property type="match status" value="1"/>
</dbReference>
<organism evidence="4 5">
    <name type="scientific">Chlorella sorokiniana</name>
    <name type="common">Freshwater green alga</name>
    <dbReference type="NCBI Taxonomy" id="3076"/>
    <lineage>
        <taxon>Eukaryota</taxon>
        <taxon>Viridiplantae</taxon>
        <taxon>Chlorophyta</taxon>
        <taxon>core chlorophytes</taxon>
        <taxon>Trebouxiophyceae</taxon>
        <taxon>Chlorellales</taxon>
        <taxon>Chlorellaceae</taxon>
        <taxon>Chlorella clade</taxon>
        <taxon>Chlorella</taxon>
    </lineage>
</organism>
<keyword evidence="2" id="KW-0378">Hydrolase</keyword>
<dbReference type="SFLD" id="SFLDS00003">
    <property type="entry name" value="Haloacid_Dehalogenase"/>
    <property type="match status" value="1"/>
</dbReference>
<comment type="cofactor">
    <cofactor evidence="1">
        <name>Mg(2+)</name>
        <dbReference type="ChEBI" id="CHEBI:18420"/>
    </cofactor>
</comment>
<dbReference type="Pfam" id="PF00702">
    <property type="entry name" value="Hydrolase"/>
    <property type="match status" value="1"/>
</dbReference>
<evidence type="ECO:0000256" key="1">
    <source>
        <dbReference type="ARBA" id="ARBA00001946"/>
    </source>
</evidence>
<keyword evidence="5" id="KW-1185">Reference proteome</keyword>
<dbReference type="OrthoDB" id="1694274at2759"/>
<dbReference type="STRING" id="3076.A0A2P6TDY5"/>
<evidence type="ECO:0000313" key="5">
    <source>
        <dbReference type="Proteomes" id="UP000239899"/>
    </source>
</evidence>
<dbReference type="NCBIfam" id="TIGR01549">
    <property type="entry name" value="HAD-SF-IA-v1"/>
    <property type="match status" value="1"/>
</dbReference>
<evidence type="ECO:0000256" key="3">
    <source>
        <dbReference type="ARBA" id="ARBA00022842"/>
    </source>
</evidence>
<dbReference type="InterPro" id="IPR051400">
    <property type="entry name" value="HAD-like_hydrolase"/>
</dbReference>
<dbReference type="SUPFAM" id="SSF56784">
    <property type="entry name" value="HAD-like"/>
    <property type="match status" value="1"/>
</dbReference>
<proteinExistence type="predicted"/>
<sequence>MRRLKAVFFDLDDTLVLTEDCDRAAFACVAQLAEELLPGCNGRRLVNEWRPLFHASPWCPEGKVEVEAWRAQLWLQAMGRQGHSDTDAAAALQRCFSSTRLQHFRFGEGVEPMVASLQQRGLQTVVITNGHATVQRQKLEACAAARLFRHILVGGEEIARGGHEKPHPSIFHKACSLAGCLPEEAVHVGDSLLADINGALRAGLAGAVWINRNGERPVPTGLRPAAILSSVLELPSALEQLQLLPQQEV</sequence>
<gene>
    <name evidence="4" type="ORF">C2E21_8691</name>
</gene>
<evidence type="ECO:0000313" key="4">
    <source>
        <dbReference type="EMBL" id="PRW20863.1"/>
    </source>
</evidence>